<feature type="compositionally biased region" description="Basic and acidic residues" evidence="1">
    <location>
        <begin position="121"/>
        <end position="169"/>
    </location>
</feature>
<dbReference type="InterPro" id="IPR029021">
    <property type="entry name" value="Prot-tyrosine_phosphatase-like"/>
</dbReference>
<dbReference type="SMART" id="SM00194">
    <property type="entry name" value="PTPc"/>
    <property type="match status" value="1"/>
</dbReference>
<feature type="compositionally biased region" description="Basic residues" evidence="1">
    <location>
        <begin position="7"/>
        <end position="16"/>
    </location>
</feature>
<feature type="region of interest" description="Disordered" evidence="1">
    <location>
        <begin position="102"/>
        <end position="200"/>
    </location>
</feature>
<dbReference type="GO" id="GO:0004725">
    <property type="term" value="F:protein tyrosine phosphatase activity"/>
    <property type="evidence" value="ECO:0007669"/>
    <property type="project" value="InterPro"/>
</dbReference>
<dbReference type="CDD" id="cd00047">
    <property type="entry name" value="PTPc"/>
    <property type="match status" value="1"/>
</dbReference>
<reference evidence="3" key="2">
    <citation type="submission" date="2022-06" db="UniProtKB">
        <authorList>
            <consortium name="EnsemblMetazoa"/>
        </authorList>
    </citation>
    <scope>IDENTIFICATION</scope>
    <source>
        <strain evidence="3">DF5081</strain>
    </source>
</reference>
<evidence type="ECO:0000313" key="4">
    <source>
        <dbReference type="Proteomes" id="UP000005237"/>
    </source>
</evidence>
<feature type="region of interest" description="Disordered" evidence="1">
    <location>
        <begin position="1"/>
        <end position="89"/>
    </location>
</feature>
<dbReference type="Gene3D" id="3.90.190.10">
    <property type="entry name" value="Protein tyrosine phosphatase superfamily"/>
    <property type="match status" value="1"/>
</dbReference>
<feature type="compositionally biased region" description="Basic and acidic residues" evidence="1">
    <location>
        <begin position="30"/>
        <end position="43"/>
    </location>
</feature>
<evidence type="ECO:0000256" key="1">
    <source>
        <dbReference type="SAM" id="MobiDB-lite"/>
    </source>
</evidence>
<organism evidence="3 4">
    <name type="scientific">Caenorhabditis japonica</name>
    <dbReference type="NCBI Taxonomy" id="281687"/>
    <lineage>
        <taxon>Eukaryota</taxon>
        <taxon>Metazoa</taxon>
        <taxon>Ecdysozoa</taxon>
        <taxon>Nematoda</taxon>
        <taxon>Chromadorea</taxon>
        <taxon>Rhabditida</taxon>
        <taxon>Rhabditina</taxon>
        <taxon>Rhabditomorpha</taxon>
        <taxon>Rhabditoidea</taxon>
        <taxon>Rhabditidae</taxon>
        <taxon>Peloderinae</taxon>
        <taxon>Caenorhabditis</taxon>
    </lineage>
</organism>
<accession>A0A8R1E9V5</accession>
<dbReference type="EnsemblMetazoa" id="CJA26005.1">
    <property type="protein sequence ID" value="CJA26005.1"/>
    <property type="gene ID" value="WBGene00181577"/>
</dbReference>
<sequence>MPSVLQKAKKTIRTRSKSNESNVKRKVSHKTSDHSGSKKELGSKPKNAKTPKKSRSNRKRSILEKMPPRDNSKILPREAEPRSRLAQADSCISLIKSIDLEDDAKDDIPVSTPNYPAPSKELYKKGVDTKDSKESHERKTSKEAKDSKNMSRRDKKSEKKLKSVREKKCDKKKKRQAAEEHNTNNDLDDLPEKKPGRPRMKPWFGMQAAEKFWQANNSIDKIHSEYNFIESISTNKTTTAFDSNTQRNRFNAPKIYDDNRIVLNRPGHENVNYINASLITLKDTTTFPHKLIVAQLPRMENESFVEDFWHMIYQEQISLVFLLVPDDILKKAPTKLFKEENGAYQYVGKMFINNRKATVTNDPKEYTIEVLPEGNSDSVMCQVHHYSTWGHLQQPPKTRPIIKMIHQFLSEKDITTAGVCVVSVFGCGRACGFICALIAINQLNKGIVPNICEIMTTITHQRPRATESYAQYAGIYAVVLDYIARKRGNKTDPINKTMNHFIDQLTDISPPSSPVHNT</sequence>
<keyword evidence="4" id="KW-1185">Reference proteome</keyword>
<dbReference type="AlphaFoldDB" id="A0A8R1E9V5"/>
<dbReference type="SUPFAM" id="SSF52799">
    <property type="entry name" value="(Phosphotyrosine protein) phosphatases II"/>
    <property type="match status" value="1"/>
</dbReference>
<feature type="compositionally biased region" description="Basic residues" evidence="1">
    <location>
        <begin position="46"/>
        <end position="60"/>
    </location>
</feature>
<evidence type="ECO:0000313" key="3">
    <source>
        <dbReference type="EnsemblMetazoa" id="CJA26005.1"/>
    </source>
</evidence>
<dbReference type="PANTHER" id="PTHR23219">
    <property type="entry name" value="TYROSINE-PROTEIN PHOSPHATASE C15H7.3-RELATED"/>
    <property type="match status" value="1"/>
</dbReference>
<dbReference type="Proteomes" id="UP000005237">
    <property type="component" value="Unassembled WGS sequence"/>
</dbReference>
<dbReference type="PROSITE" id="PS50055">
    <property type="entry name" value="TYR_PHOSPHATASE_PTP"/>
    <property type="match status" value="1"/>
</dbReference>
<proteinExistence type="predicted"/>
<protein>
    <submittedName>
        <fullName evidence="3">Tyrosine-protein phosphatase domain-containing protein</fullName>
    </submittedName>
</protein>
<evidence type="ECO:0000259" key="2">
    <source>
        <dbReference type="PROSITE" id="PS50055"/>
    </source>
</evidence>
<dbReference type="SMART" id="SM00404">
    <property type="entry name" value="PTPc_motif"/>
    <property type="match status" value="1"/>
</dbReference>
<feature type="domain" description="Tyrosine-protein phosphatase" evidence="2">
    <location>
        <begin position="222"/>
        <end position="482"/>
    </location>
</feature>
<dbReference type="PANTHER" id="PTHR23219:SF15">
    <property type="entry name" value="TYROSINE-PROTEIN PHOSPHATASE DOMAIN-CONTAINING PROTEIN"/>
    <property type="match status" value="1"/>
</dbReference>
<feature type="compositionally biased region" description="Basic and acidic residues" evidence="1">
    <location>
        <begin position="61"/>
        <end position="83"/>
    </location>
</feature>
<dbReference type="Pfam" id="PF00102">
    <property type="entry name" value="Y_phosphatase"/>
    <property type="match status" value="1"/>
</dbReference>
<dbReference type="InterPro" id="IPR000242">
    <property type="entry name" value="PTP_cat"/>
</dbReference>
<reference evidence="4" key="1">
    <citation type="submission" date="2010-08" db="EMBL/GenBank/DDBJ databases">
        <authorList>
            <consortium name="Caenorhabditis japonica Sequencing Consortium"/>
            <person name="Wilson R.K."/>
        </authorList>
    </citation>
    <scope>NUCLEOTIDE SEQUENCE [LARGE SCALE GENOMIC DNA]</scope>
    <source>
        <strain evidence="4">DF5081</strain>
    </source>
</reference>
<dbReference type="InterPro" id="IPR003595">
    <property type="entry name" value="Tyr_Pase_cat"/>
</dbReference>
<name>A0A8R1E9V5_CAEJA</name>